<name>A0A074JQK3_9RHOB</name>
<proteinExistence type="predicted"/>
<organism evidence="3 4">
    <name type="scientific">Thioclava pacifica DSM 10166</name>
    <dbReference type="NCBI Taxonomy" id="1353537"/>
    <lineage>
        <taxon>Bacteria</taxon>
        <taxon>Pseudomonadati</taxon>
        <taxon>Pseudomonadota</taxon>
        <taxon>Alphaproteobacteria</taxon>
        <taxon>Rhodobacterales</taxon>
        <taxon>Paracoccaceae</taxon>
        <taxon>Thioclava</taxon>
    </lineage>
</organism>
<accession>A0A074JQK3</accession>
<evidence type="ECO:0000259" key="2">
    <source>
        <dbReference type="Pfam" id="PF08239"/>
    </source>
</evidence>
<dbReference type="Gene3D" id="2.60.120.380">
    <property type="match status" value="2"/>
</dbReference>
<keyword evidence="1" id="KW-0732">Signal</keyword>
<dbReference type="AlphaFoldDB" id="A0A074JQK3"/>
<evidence type="ECO:0000313" key="4">
    <source>
        <dbReference type="Proteomes" id="UP000027432"/>
    </source>
</evidence>
<dbReference type="STRING" id="1353537.TP2_12050"/>
<dbReference type="Proteomes" id="UP000027432">
    <property type="component" value="Unassembled WGS sequence"/>
</dbReference>
<feature type="domain" description="SH3b" evidence="2">
    <location>
        <begin position="170"/>
        <end position="224"/>
    </location>
</feature>
<reference evidence="3 4" key="1">
    <citation type="submission" date="2013-07" db="EMBL/GenBank/DDBJ databases">
        <title>Thioclava pacifica DSM 10166 Genome Sequencing.</title>
        <authorList>
            <person name="Lai Q."/>
            <person name="Shao Z."/>
        </authorList>
    </citation>
    <scope>NUCLEOTIDE SEQUENCE [LARGE SCALE GENOMIC DNA]</scope>
    <source>
        <strain evidence="3 4">DSM 10166</strain>
    </source>
</reference>
<dbReference type="EMBL" id="AUND01000038">
    <property type="protein sequence ID" value="KEO51622.1"/>
    <property type="molecule type" value="Genomic_DNA"/>
</dbReference>
<feature type="chain" id="PRO_5001696569" description="SH3b domain-containing protein" evidence="1">
    <location>
        <begin position="22"/>
        <end position="341"/>
    </location>
</feature>
<feature type="signal peptide" evidence="1">
    <location>
        <begin position="1"/>
        <end position="21"/>
    </location>
</feature>
<dbReference type="Gene3D" id="2.30.30.40">
    <property type="entry name" value="SH3 Domains"/>
    <property type="match status" value="1"/>
</dbReference>
<dbReference type="eggNOG" id="COG4991">
    <property type="taxonomic scope" value="Bacteria"/>
</dbReference>
<dbReference type="InterPro" id="IPR003646">
    <property type="entry name" value="SH3-like_bac-type"/>
</dbReference>
<protein>
    <recommendedName>
        <fullName evidence="2">SH3b domain-containing protein</fullName>
    </recommendedName>
</protein>
<evidence type="ECO:0000313" key="3">
    <source>
        <dbReference type="EMBL" id="KEO51622.1"/>
    </source>
</evidence>
<sequence>MRLVASYIMCLILTGISPSFAEEMREVPVHFAAGADHAVLKDRIKGYDSVIYTIGAEAGQSIDIKLSTRHTATYFNLYGPGSGPGDQAIMNSQFTPELNHYTGTLPASGVYKVSVYMMRSAARRDEVANYEIRVGITGQAGPIVQGDYADGLQGGPDYWEVHTGDINDPLNLRAGPSTGNEIIGRFPEGAILRNMGCRMAGGQRWCKVAATEGDLTGWVAGRFLREGSAPAPRVSEPETRDQEVRFAPGTSGAMLTSTLAPGEAINYRLGARADQFLTARLDADTPGLHFNIFTPDGQLLYESRGGGRSYRGQLWMNGENRVTVYNISNTAARFTLSIGIE</sequence>
<dbReference type="OrthoDB" id="964913at2"/>
<dbReference type="Pfam" id="PF08239">
    <property type="entry name" value="SH3_3"/>
    <property type="match status" value="1"/>
</dbReference>
<dbReference type="RefSeq" id="WP_051692681.1">
    <property type="nucleotide sequence ID" value="NZ_AUND01000038.1"/>
</dbReference>
<comment type="caution">
    <text evidence="3">The sequence shown here is derived from an EMBL/GenBank/DDBJ whole genome shotgun (WGS) entry which is preliminary data.</text>
</comment>
<evidence type="ECO:0000256" key="1">
    <source>
        <dbReference type="SAM" id="SignalP"/>
    </source>
</evidence>
<keyword evidence="4" id="KW-1185">Reference proteome</keyword>
<gene>
    <name evidence="3" type="ORF">TP2_12050</name>
</gene>